<dbReference type="EMBL" id="BX908798">
    <property type="protein sequence ID" value="SPJ31816.1"/>
    <property type="molecule type" value="Genomic_DNA"/>
</dbReference>
<dbReference type="PANTHER" id="PTHR46564">
    <property type="entry name" value="TRANSPOSASE"/>
    <property type="match status" value="1"/>
</dbReference>
<feature type="domain" description="Tc1-like transposase DDE" evidence="1">
    <location>
        <begin position="6"/>
        <end position="137"/>
    </location>
</feature>
<dbReference type="InterPro" id="IPR047655">
    <property type="entry name" value="Transpos_IS630-like"/>
</dbReference>
<dbReference type="PANTHER" id="PTHR46564:SF1">
    <property type="entry name" value="TRANSPOSASE"/>
    <property type="match status" value="1"/>
</dbReference>
<evidence type="ECO:0000313" key="2">
    <source>
        <dbReference type="EMBL" id="SPJ31816.1"/>
    </source>
</evidence>
<accession>A0A2P9H9Y1</accession>
<dbReference type="OrthoDB" id="2854648at2"/>
<dbReference type="InterPro" id="IPR036397">
    <property type="entry name" value="RNaseH_sf"/>
</dbReference>
<dbReference type="GO" id="GO:0003676">
    <property type="term" value="F:nucleic acid binding"/>
    <property type="evidence" value="ECO:0007669"/>
    <property type="project" value="InterPro"/>
</dbReference>
<dbReference type="KEGG" id="pcu:PC_RS10550"/>
<dbReference type="Proteomes" id="UP000000529">
    <property type="component" value="Chromosome"/>
</dbReference>
<reference evidence="2 3" key="1">
    <citation type="journal article" date="2004" name="Science">
        <title>Illuminating the evolutionary history of chlamydiae.</title>
        <authorList>
            <person name="Horn M."/>
            <person name="Collingro A."/>
            <person name="Schmitz-Esser S."/>
            <person name="Beier C.L."/>
            <person name="Purkhold U."/>
            <person name="Fartmann B."/>
            <person name="Brandt P."/>
            <person name="Nyakatura G.J."/>
            <person name="Droege M."/>
            <person name="Frishman D."/>
            <person name="Rattei T."/>
            <person name="Mewes H."/>
            <person name="Wagner M."/>
        </authorList>
    </citation>
    <scope>NUCLEOTIDE SEQUENCE [LARGE SCALE GENOMIC DNA]</scope>
    <source>
        <strain evidence="2 3">UWE25</strain>
    </source>
</reference>
<sequence>MAEEDRVYLDESGINECLQRHSGRAFRGEKVYSAVSGHRFARESFIAAKCQSKIFAPFCYTGTCHTILFNTWLEKILIPELKTGQVIIMDNATFHKSKKTKYLLEQAGCKILFLPSYSPDLNPIEVFWANFKQLVRLSLNKLSNLAKAIDYSFCQICT</sequence>
<name>A0A2P9H9Y1_PARUW</name>
<protein>
    <recommendedName>
        <fullName evidence="1">Tc1-like transposase DDE domain-containing protein</fullName>
    </recommendedName>
</protein>
<dbReference type="InterPro" id="IPR012337">
    <property type="entry name" value="RNaseH-like_sf"/>
</dbReference>
<keyword evidence="3" id="KW-1185">Reference proteome</keyword>
<evidence type="ECO:0000259" key="1">
    <source>
        <dbReference type="Pfam" id="PF13358"/>
    </source>
</evidence>
<gene>
    <name evidence="2" type="ORF">PC_RS10550</name>
</gene>
<proteinExistence type="predicted"/>
<dbReference type="InterPro" id="IPR038717">
    <property type="entry name" value="Tc1-like_DDE_dom"/>
</dbReference>
<dbReference type="Gene3D" id="3.30.420.10">
    <property type="entry name" value="Ribonuclease H-like superfamily/Ribonuclease H"/>
    <property type="match status" value="1"/>
</dbReference>
<dbReference type="SUPFAM" id="SSF53098">
    <property type="entry name" value="Ribonuclease H-like"/>
    <property type="match status" value="1"/>
</dbReference>
<dbReference type="NCBIfam" id="NF033545">
    <property type="entry name" value="transpos_IS630"/>
    <property type="match status" value="1"/>
</dbReference>
<evidence type="ECO:0000313" key="3">
    <source>
        <dbReference type="Proteomes" id="UP000000529"/>
    </source>
</evidence>
<dbReference type="AlphaFoldDB" id="A0A2P9H9Y1"/>
<organism evidence="2 3">
    <name type="scientific">Protochlamydia amoebophila (strain UWE25)</name>
    <dbReference type="NCBI Taxonomy" id="264201"/>
    <lineage>
        <taxon>Bacteria</taxon>
        <taxon>Pseudomonadati</taxon>
        <taxon>Chlamydiota</taxon>
        <taxon>Chlamydiia</taxon>
        <taxon>Parachlamydiales</taxon>
        <taxon>Parachlamydiaceae</taxon>
        <taxon>Candidatus Protochlamydia</taxon>
    </lineage>
</organism>
<dbReference type="Pfam" id="PF13358">
    <property type="entry name" value="DDE_3"/>
    <property type="match status" value="1"/>
</dbReference>